<dbReference type="GO" id="GO:0051301">
    <property type="term" value="P:cell division"/>
    <property type="evidence" value="ECO:0007669"/>
    <property type="project" value="UniProtKB-KW"/>
</dbReference>
<dbReference type="Gene3D" id="1.25.10.10">
    <property type="entry name" value="Leucine-rich Repeat Variant"/>
    <property type="match status" value="1"/>
</dbReference>
<accession>A0A8S4DSP6</accession>
<dbReference type="PANTHER" id="PTHR14418:SF5">
    <property type="entry name" value="CONDENSIN COMPLEX SUBUNIT 3"/>
    <property type="match status" value="1"/>
</dbReference>
<dbReference type="GO" id="GO:0007076">
    <property type="term" value="P:mitotic chromosome condensation"/>
    <property type="evidence" value="ECO:0007669"/>
    <property type="project" value="InterPro"/>
</dbReference>
<comment type="subcellular location">
    <subcellularLocation>
        <location evidence="1">Chromosome</location>
    </subcellularLocation>
</comment>
<feature type="region of interest" description="Disordered" evidence="8">
    <location>
        <begin position="630"/>
        <end position="678"/>
    </location>
</feature>
<evidence type="ECO:0000313" key="10">
    <source>
        <dbReference type="EMBL" id="CAG9104117.1"/>
    </source>
</evidence>
<evidence type="ECO:0000256" key="3">
    <source>
        <dbReference type="ARBA" id="ARBA00022454"/>
    </source>
</evidence>
<evidence type="ECO:0000256" key="7">
    <source>
        <dbReference type="ARBA" id="ARBA00023306"/>
    </source>
</evidence>
<keyword evidence="5" id="KW-0498">Mitosis</keyword>
<keyword evidence="6" id="KW-0226">DNA condensation</keyword>
<keyword evidence="3" id="KW-0158">Chromosome</keyword>
<dbReference type="AlphaFoldDB" id="A0A8S4DSP6"/>
<comment type="caution">
    <text evidence="10">The sequence shown here is derived from an EMBL/GenBank/DDBJ whole genome shotgun (WGS) entry which is preliminary data.</text>
</comment>
<evidence type="ECO:0000259" key="9">
    <source>
        <dbReference type="Pfam" id="PF12719"/>
    </source>
</evidence>
<dbReference type="Pfam" id="PF12719">
    <property type="entry name" value="Cnd3"/>
    <property type="match status" value="1"/>
</dbReference>
<evidence type="ECO:0000256" key="2">
    <source>
        <dbReference type="ARBA" id="ARBA00006533"/>
    </source>
</evidence>
<dbReference type="EMBL" id="CAJHNJ030000008">
    <property type="protein sequence ID" value="CAG9104117.1"/>
    <property type="molecule type" value="Genomic_DNA"/>
</dbReference>
<dbReference type="GO" id="GO:0005737">
    <property type="term" value="C:cytoplasm"/>
    <property type="evidence" value="ECO:0007669"/>
    <property type="project" value="TreeGrafter"/>
</dbReference>
<gene>
    <name evidence="10" type="ORF">PLXY2_LOCUS3092</name>
</gene>
<dbReference type="PANTHER" id="PTHR14418">
    <property type="entry name" value="CONDENSIN COMPLEX SUBUNIT 3-RELATED"/>
    <property type="match status" value="1"/>
</dbReference>
<dbReference type="InterPro" id="IPR011989">
    <property type="entry name" value="ARM-like"/>
</dbReference>
<evidence type="ECO:0000256" key="8">
    <source>
        <dbReference type="SAM" id="MobiDB-lite"/>
    </source>
</evidence>
<dbReference type="Proteomes" id="UP000653454">
    <property type="component" value="Unassembled WGS sequence"/>
</dbReference>
<dbReference type="GO" id="GO:0000796">
    <property type="term" value="C:condensin complex"/>
    <property type="evidence" value="ECO:0007669"/>
    <property type="project" value="InterPro"/>
</dbReference>
<dbReference type="InterPro" id="IPR027165">
    <property type="entry name" value="CND3"/>
</dbReference>
<comment type="similarity">
    <text evidence="2">Belongs to the CND3 (condensin subunit 3) family.</text>
</comment>
<keyword evidence="4" id="KW-0132">Cell division</keyword>
<evidence type="ECO:0000313" key="11">
    <source>
        <dbReference type="Proteomes" id="UP000653454"/>
    </source>
</evidence>
<proteinExistence type="inferred from homology"/>
<evidence type="ECO:0000256" key="4">
    <source>
        <dbReference type="ARBA" id="ARBA00022618"/>
    </source>
</evidence>
<protein>
    <submittedName>
        <fullName evidence="10">(diamondback moth) hypothetical protein</fullName>
    </submittedName>
</protein>
<dbReference type="InterPro" id="IPR025977">
    <property type="entry name" value="Cnd3_C"/>
</dbReference>
<evidence type="ECO:0000256" key="1">
    <source>
        <dbReference type="ARBA" id="ARBA00004286"/>
    </source>
</evidence>
<dbReference type="InterPro" id="IPR016024">
    <property type="entry name" value="ARM-type_fold"/>
</dbReference>
<keyword evidence="11" id="KW-1185">Reference proteome</keyword>
<organism evidence="10 11">
    <name type="scientific">Plutella xylostella</name>
    <name type="common">Diamondback moth</name>
    <name type="synonym">Plutella maculipennis</name>
    <dbReference type="NCBI Taxonomy" id="51655"/>
    <lineage>
        <taxon>Eukaryota</taxon>
        <taxon>Metazoa</taxon>
        <taxon>Ecdysozoa</taxon>
        <taxon>Arthropoda</taxon>
        <taxon>Hexapoda</taxon>
        <taxon>Insecta</taxon>
        <taxon>Pterygota</taxon>
        <taxon>Neoptera</taxon>
        <taxon>Endopterygota</taxon>
        <taxon>Lepidoptera</taxon>
        <taxon>Glossata</taxon>
        <taxon>Ditrysia</taxon>
        <taxon>Yponomeutoidea</taxon>
        <taxon>Plutellidae</taxon>
        <taxon>Plutella</taxon>
    </lineage>
</organism>
<reference evidence="10" key="1">
    <citation type="submission" date="2020-11" db="EMBL/GenBank/DDBJ databases">
        <authorList>
            <person name="Whiteford S."/>
        </authorList>
    </citation>
    <scope>NUCLEOTIDE SEQUENCE</scope>
</reference>
<name>A0A8S4DSP6_PLUXY</name>
<dbReference type="GO" id="GO:0000793">
    <property type="term" value="C:condensed chromosome"/>
    <property type="evidence" value="ECO:0007669"/>
    <property type="project" value="TreeGrafter"/>
</dbReference>
<evidence type="ECO:0000256" key="5">
    <source>
        <dbReference type="ARBA" id="ARBA00022776"/>
    </source>
</evidence>
<evidence type="ECO:0000256" key="6">
    <source>
        <dbReference type="ARBA" id="ARBA00023067"/>
    </source>
</evidence>
<sequence>MPPNEAEPPQSSAENPLAPNPSNNVTMFQIFQNVQYNVVQHKKYVKEMTKLYKKMAETSFRESFKNALYYLFTFGDTSANVDRVIQFVATFCTSLDDEEEFLLFIFDIIFNCQCVSGQSVRYRASQLLAAVLSALGDDASLDDDLCDKLLASQMQRLQDTRGAVRCRAALALQRLQNPMDPDDEVTRAYRFHMSCDPSSSVRRAVVMSIAKCARNVPFVLERLCDVDEAVRRAAHLYVAAVNVTQLRVKQRVLTLKVGLTERSPRVRRVVEEILIPGWLSAFQGDMVRLLKAIRLDNGQDAKNSQEVAGKLLESLFKRLPISELLEWLPTDKTLRLIPAEKLNKETAWYWRHLAEHLLRIDDEETLETVVPDLVVLTGYIKAIVESPCPSESEDPVGFSTRQHVLRELACLLRVYDARDQAGRSALQELVTDVLTGDYGPLNDDVIRAFVASLNNVVGCPTTRLEAVCGVLAALREPPEPDAPPPPPPPATNTVDALQRARLRVSLNVAMEAEEEAVREQNYALAEECKAKVKDIKRKLEEINMQAPPPPPPVVVPTIREKISDAATLNKCLVILNCALDTPHLTEITPMMQMIFNDLENIDLSAAGHQGYCASVRALLLCACDRDEREREREDIRHRDAQQVPRDTELRAGHPSSYRDHAHDADDLQRSGETREREKISDAATLNKCLVILNCALDTPHLTEITPMMQMIFNDLEVEIFQNPDILENALETVALYGMLDKNFAKENKAFFFANLIDTSNEQIVTKVLRCLVDLLCVHGAKVFEDDDVTQIDSLSGRRKRVTYDIVEEDGSLSESAISLSQNHSTVIELLLKILESACSEYRLIIAEGLCRLLHLGHLESPTILTRLLLLWFNPATVEEDMLRQTIGVFFQSFASTVEGAQEQIQKATIPTLRALANAPSSSPLAEIDQEAVIRFIVSLTKINHELIDSGGCLAMSLCSHLVQRPSAPESALVCRTLSLLSPPRDATVAGDLARLLRALCEKMPDKQSARNLTRYLGALEASERASMNKMSQTGFSNTGEDSMTFWTQKG</sequence>
<dbReference type="SUPFAM" id="SSF48371">
    <property type="entry name" value="ARM repeat"/>
    <property type="match status" value="1"/>
</dbReference>
<feature type="domain" description="Nuclear condensin complex subunit 3 C-terminal" evidence="9">
    <location>
        <begin position="687"/>
        <end position="980"/>
    </location>
</feature>
<keyword evidence="7" id="KW-0131">Cell cycle</keyword>